<dbReference type="Pfam" id="PF00480">
    <property type="entry name" value="ROK"/>
    <property type="match status" value="1"/>
</dbReference>
<evidence type="ECO:0000259" key="3">
    <source>
        <dbReference type="Pfam" id="PF12802"/>
    </source>
</evidence>
<feature type="region of interest" description="Disordered" evidence="2">
    <location>
        <begin position="437"/>
        <end position="504"/>
    </location>
</feature>
<dbReference type="Gene3D" id="1.10.10.10">
    <property type="entry name" value="Winged helix-like DNA-binding domain superfamily/Winged helix DNA-binding domain"/>
    <property type="match status" value="1"/>
</dbReference>
<dbReference type="EMBL" id="BONX01000060">
    <property type="protein sequence ID" value="GIH00883.1"/>
    <property type="molecule type" value="Genomic_DNA"/>
</dbReference>
<dbReference type="InterPro" id="IPR036390">
    <property type="entry name" value="WH_DNA-bd_sf"/>
</dbReference>
<accession>A0ABQ4F1S9</accession>
<comment type="similarity">
    <text evidence="1">Belongs to the ROK (NagC/XylR) family.</text>
</comment>
<evidence type="ECO:0000256" key="2">
    <source>
        <dbReference type="SAM" id="MobiDB-lite"/>
    </source>
</evidence>
<dbReference type="Pfam" id="PF12802">
    <property type="entry name" value="MarR_2"/>
    <property type="match status" value="1"/>
</dbReference>
<dbReference type="InterPro" id="IPR043129">
    <property type="entry name" value="ATPase_NBD"/>
</dbReference>
<sequence length="504" mass="51898">MARRASVARRVAVRHDGASSATGATPGPETDTRGAGLILFTTQTGPQPADLADVRATNLAVVLRYVRAHAPCSRADIAASTGLNKATVSSLVAELLDRRLVRETGLAENRIGRPATMLVVDGAPYAAIGIEVSIDELTVVAVDLAGTELLSWRRAFDSSSASPGRAVSAIAALAGRAVNRVGNQGREVLGLTVAVPGLVDASGTVRLATTLGWRDLPLGADLRRALREPGYEVVVDNDANLAALAEYRHGPYAGTANLVHLTGGAGLGAGVVADGRLLRGGRGFAGELGHVPVVPDGPLCPCGRRGCLEAVAGIPALIRQALPDAAEDGPVTDFAPEVDRIRTKARRDDRPTLDALAEIGRHLGRGVALLANLVNPEVVLLGGYFATLAPWLLPAAEAELHARTLAPEAGGVRLLASALGTGAAAAGGAARTLENVDAGRLPLRDPDRRTARDPGPSARVSRKTPTRSSTTPGDTEPEASAEPAASGPPEPQPTDAPRQPAVRR</sequence>
<dbReference type="CDD" id="cd24076">
    <property type="entry name" value="ASKHA_ATPase_ROK_BsXylR-like"/>
    <property type="match status" value="1"/>
</dbReference>
<dbReference type="PANTHER" id="PTHR18964:SF149">
    <property type="entry name" value="BIFUNCTIONAL UDP-N-ACETYLGLUCOSAMINE 2-EPIMERASE_N-ACETYLMANNOSAMINE KINASE"/>
    <property type="match status" value="1"/>
</dbReference>
<dbReference type="Proteomes" id="UP000621500">
    <property type="component" value="Unassembled WGS sequence"/>
</dbReference>
<organism evidence="4 5">
    <name type="scientific">Plantactinospora mayteni</name>
    <dbReference type="NCBI Taxonomy" id="566021"/>
    <lineage>
        <taxon>Bacteria</taxon>
        <taxon>Bacillati</taxon>
        <taxon>Actinomycetota</taxon>
        <taxon>Actinomycetes</taxon>
        <taxon>Micromonosporales</taxon>
        <taxon>Micromonosporaceae</taxon>
        <taxon>Plantactinospora</taxon>
    </lineage>
</organism>
<feature type="region of interest" description="Disordered" evidence="2">
    <location>
        <begin position="1"/>
        <end position="33"/>
    </location>
</feature>
<dbReference type="InterPro" id="IPR000600">
    <property type="entry name" value="ROK"/>
</dbReference>
<dbReference type="SUPFAM" id="SSF46785">
    <property type="entry name" value="Winged helix' DNA-binding domain"/>
    <property type="match status" value="1"/>
</dbReference>
<evidence type="ECO:0000256" key="1">
    <source>
        <dbReference type="ARBA" id="ARBA00006479"/>
    </source>
</evidence>
<feature type="domain" description="HTH marR-type" evidence="3">
    <location>
        <begin position="62"/>
        <end position="104"/>
    </location>
</feature>
<dbReference type="PANTHER" id="PTHR18964">
    <property type="entry name" value="ROK (REPRESSOR, ORF, KINASE) FAMILY"/>
    <property type="match status" value="1"/>
</dbReference>
<dbReference type="Gene3D" id="3.30.420.40">
    <property type="match status" value="2"/>
</dbReference>
<protein>
    <submittedName>
        <fullName evidence="4">Transcriptional regulator</fullName>
    </submittedName>
</protein>
<dbReference type="InterPro" id="IPR036388">
    <property type="entry name" value="WH-like_DNA-bd_sf"/>
</dbReference>
<comment type="caution">
    <text evidence="4">The sequence shown here is derived from an EMBL/GenBank/DDBJ whole genome shotgun (WGS) entry which is preliminary data.</text>
</comment>
<proteinExistence type="inferred from homology"/>
<keyword evidence="5" id="KW-1185">Reference proteome</keyword>
<dbReference type="InterPro" id="IPR000835">
    <property type="entry name" value="HTH_MarR-typ"/>
</dbReference>
<name>A0ABQ4F1S9_9ACTN</name>
<reference evidence="4 5" key="1">
    <citation type="submission" date="2021-01" db="EMBL/GenBank/DDBJ databases">
        <title>Whole genome shotgun sequence of Plantactinospora mayteni NBRC 109088.</title>
        <authorList>
            <person name="Komaki H."/>
            <person name="Tamura T."/>
        </authorList>
    </citation>
    <scope>NUCLEOTIDE SEQUENCE [LARGE SCALE GENOMIC DNA]</scope>
    <source>
        <strain evidence="4 5">NBRC 109088</strain>
    </source>
</reference>
<dbReference type="SUPFAM" id="SSF53067">
    <property type="entry name" value="Actin-like ATPase domain"/>
    <property type="match status" value="1"/>
</dbReference>
<evidence type="ECO:0000313" key="4">
    <source>
        <dbReference type="EMBL" id="GIH00883.1"/>
    </source>
</evidence>
<gene>
    <name evidence="4" type="ORF">Pma05_74550</name>
</gene>
<feature type="compositionally biased region" description="Basic and acidic residues" evidence="2">
    <location>
        <begin position="442"/>
        <end position="452"/>
    </location>
</feature>
<feature type="compositionally biased region" description="Low complexity" evidence="2">
    <location>
        <begin position="466"/>
        <end position="485"/>
    </location>
</feature>
<evidence type="ECO:0000313" key="5">
    <source>
        <dbReference type="Proteomes" id="UP000621500"/>
    </source>
</evidence>